<dbReference type="FunFam" id="3.30.160.60:FF:000446">
    <property type="entry name" value="Zinc finger protein"/>
    <property type="match status" value="1"/>
</dbReference>
<dbReference type="Pfam" id="PF00096">
    <property type="entry name" value="zf-C2H2"/>
    <property type="match status" value="7"/>
</dbReference>
<protein>
    <submittedName>
        <fullName evidence="12">Uncharacterized protein</fullName>
    </submittedName>
</protein>
<dbReference type="Proteomes" id="UP001159042">
    <property type="component" value="Unassembled WGS sequence"/>
</dbReference>
<feature type="domain" description="C2H2-type" evidence="10">
    <location>
        <begin position="784"/>
        <end position="807"/>
    </location>
</feature>
<comment type="caution">
    <text evidence="12">The sequence shown here is derived from an EMBL/GenBank/DDBJ whole genome shotgun (WGS) entry which is preliminary data.</text>
</comment>
<dbReference type="GO" id="GO:0005634">
    <property type="term" value="C:nucleus"/>
    <property type="evidence" value="ECO:0007669"/>
    <property type="project" value="UniProtKB-SubCell"/>
</dbReference>
<dbReference type="SUPFAM" id="SSF57716">
    <property type="entry name" value="Glucocorticoid receptor-like (DNA-binding domain)"/>
    <property type="match status" value="3"/>
</dbReference>
<dbReference type="InterPro" id="IPR036397">
    <property type="entry name" value="RNaseH_sf"/>
</dbReference>
<dbReference type="FunFam" id="3.30.160.60:FF:000478">
    <property type="entry name" value="Zinc finger protein 133"/>
    <property type="match status" value="1"/>
</dbReference>
<feature type="binding site" evidence="8">
    <location>
        <position position="1091"/>
    </location>
    <ligand>
        <name>Zn(2+)</name>
        <dbReference type="ChEBI" id="CHEBI:29105"/>
    </ligand>
</feature>
<feature type="domain" description="C2H2-type" evidence="10">
    <location>
        <begin position="153"/>
        <end position="180"/>
    </location>
</feature>
<keyword evidence="2 8" id="KW-0479">Metal-binding</keyword>
<dbReference type="GO" id="GO:0008270">
    <property type="term" value="F:zinc ion binding"/>
    <property type="evidence" value="ECO:0007669"/>
    <property type="project" value="UniProtKB-UniRule"/>
</dbReference>
<dbReference type="FunFam" id="3.30.160.60:FF:000100">
    <property type="entry name" value="Zinc finger 45-like"/>
    <property type="match status" value="1"/>
</dbReference>
<organism evidence="12 13">
    <name type="scientific">Exocentrus adspersus</name>
    <dbReference type="NCBI Taxonomy" id="1586481"/>
    <lineage>
        <taxon>Eukaryota</taxon>
        <taxon>Metazoa</taxon>
        <taxon>Ecdysozoa</taxon>
        <taxon>Arthropoda</taxon>
        <taxon>Hexapoda</taxon>
        <taxon>Insecta</taxon>
        <taxon>Pterygota</taxon>
        <taxon>Neoptera</taxon>
        <taxon>Endopterygota</taxon>
        <taxon>Coleoptera</taxon>
        <taxon>Polyphaga</taxon>
        <taxon>Cucujiformia</taxon>
        <taxon>Chrysomeloidea</taxon>
        <taxon>Cerambycidae</taxon>
        <taxon>Lamiinae</taxon>
        <taxon>Acanthocinini</taxon>
        <taxon>Exocentrus</taxon>
    </lineage>
</organism>
<dbReference type="InterPro" id="IPR036236">
    <property type="entry name" value="Znf_C2H2_sf"/>
</dbReference>
<feature type="domain" description="ZAD" evidence="11">
    <location>
        <begin position="884"/>
        <end position="967"/>
    </location>
</feature>
<feature type="domain" description="ZAD" evidence="11">
    <location>
        <begin position="1039"/>
        <end position="1118"/>
    </location>
</feature>
<accession>A0AAV8VPV9</accession>
<evidence type="ECO:0000256" key="5">
    <source>
        <dbReference type="ARBA" id="ARBA00022833"/>
    </source>
</evidence>
<evidence type="ECO:0000259" key="11">
    <source>
        <dbReference type="PROSITE" id="PS51915"/>
    </source>
</evidence>
<feature type="domain" description="C2H2-type" evidence="10">
    <location>
        <begin position="673"/>
        <end position="700"/>
    </location>
</feature>
<feature type="binding site" evidence="8">
    <location>
        <position position="943"/>
    </location>
    <ligand>
        <name>Zn(2+)</name>
        <dbReference type="ChEBI" id="CHEBI:29105"/>
    </ligand>
</feature>
<reference evidence="12 13" key="1">
    <citation type="journal article" date="2023" name="Insect Mol. Biol.">
        <title>Genome sequencing provides insights into the evolution of gene families encoding plant cell wall-degrading enzymes in longhorned beetles.</title>
        <authorList>
            <person name="Shin N.R."/>
            <person name="Okamura Y."/>
            <person name="Kirsch R."/>
            <person name="Pauchet Y."/>
        </authorList>
    </citation>
    <scope>NUCLEOTIDE SEQUENCE [LARGE SCALE GENOMIC DNA]</scope>
    <source>
        <strain evidence="12">EAD_L_NR</strain>
    </source>
</reference>
<evidence type="ECO:0000259" key="10">
    <source>
        <dbReference type="PROSITE" id="PS50157"/>
    </source>
</evidence>
<dbReference type="SMART" id="SM00355">
    <property type="entry name" value="ZnF_C2H2"/>
    <property type="match status" value="16"/>
</dbReference>
<name>A0AAV8VPV9_9CUCU</name>
<feature type="domain" description="C2H2-type" evidence="10">
    <location>
        <begin position="264"/>
        <end position="291"/>
    </location>
</feature>
<feature type="binding site" evidence="8">
    <location>
        <position position="1041"/>
    </location>
    <ligand>
        <name>Zn(2+)</name>
        <dbReference type="ChEBI" id="CHEBI:29105"/>
    </ligand>
</feature>
<keyword evidence="3" id="KW-0677">Repeat</keyword>
<feature type="domain" description="C2H2-type" evidence="10">
    <location>
        <begin position="616"/>
        <end position="643"/>
    </location>
</feature>
<sequence length="1624" mass="187613">MEMETFNMNLLCRTCKCVNLPMRPLFEGLENPHQSPRIDEMLMACASVQVMCGDGLPGQICQMCLEQLKNAFYFKRQVEKTDASLREYAKNLKVNEIKQELQNSDFMESLNTLNNLLNEQSSSKMNQDPSAMPVVPKIETDYIQFLDNNQMLLTCRECAKMFTTLEGLRCHKRIHSGEMYKCKQCDKAYTRLNHLQRHEQSHARRKVHVCRICSKTLTRMEHLKRHLITHLREKPFSCSTCNRGFNRIEHLQNHTPRCKGDTVYPCDICNKAFNREDSLEVHKTTHDNQQPKLPTIDNLDNIEDHYYQIDQDADTVFSDHSEQSDVDDCFEPQVEVTESLDDDRIKEVVDVSLHEEDSIASEASVGGGNDIDDIPDMETSLEKAEEGMENENVDEEEESKDVKVEEEISILEAMPDDEDIMGESIRDAGEDSGDSTDSEYLPKKLPPPKLKRGRGRPRKNPDAPPRAPKMRVPGRGRGRPPKHVKKEEKDEEYGEFPCPACQEMFNTMSSLDRHARIKHEGLKVHKCGVCNKEFSRTNHLKRHLTSHSTAKPFRCKVCSKSFNRRDHLNQHQKLHERSNDFECDICQKTFNRADHLAKHKASKHGIGEKIMGEKKYECPLCHKSFTTEKYRDVHVSGHNGQKEYQCRVCEKTFLSKSHLTEHMKFHNEHAKKFLCSECGQRFIRNDYLVIHMRRHRGEKPFKCKYCGKGFPRTTDLTVHERYHTGEKTHLCTICGRGFGRAYNLTVHMRTHTGEKPYQCTYCDAAFAQGNDLKAHVRRHTGERFQCELCSDSFLMGYLLTQHKRTVHGLNVVSNIRRLQPVHKQENPDEPPPITIPLPKPVVPDNVMFNAMHYPVQANTLHAAQLAVAQSMEAVTAPQTINIYGICRTCKGTGQPMRPLPTRPLFSYYKNLFPRVRICDMLMACASIEISHNDGLPVQICGTCLDRLAAAYIFKRQCERTDVSLRQYVQIIKNSDYTGNNTRLVGDESSNTACEPSDVYETEKNDQTGAIKIEDYLDIKVDVLEPSAKRMSSEPLNMDDICRTCKSTAKPMQSLFQYHYENLDKNHRIDDMLMSCASIQVVYDDSLPAQICTRCLEQLVNAFAFKCLCERTDESLRLYVKNVKNEDAEQKIQSPGEHVTSNLFMNQTPSLMYQEETVGVVEAVKIEETLLHPPVKDYVKATSDTESADETKQLTIASRPKKRLKLNHLDVETKESIVNIYMSEFHENLTTPLVEIKKRVAAKVGVSVKTVFRVVKEYNTTQTLSAPKTRERKRTFDYVNEFEGETIRRTVHQYFFKNETPTIEKILKNVNDNPELPNFKKTTFYKLLKKLNFKFQHHGRNSMLSDKDEIRVWRREYLEKVKQYRSENRKIYYLDELWISEGNTTSSRRNRHSKSLNNQSCQKTVICHIGNEEGFVSGAQCSFGGDEIDGDTFQKWFSKVLPALEENSVIIMDTAPYHTQRLEKFPTSACSKSAIQDWLRTKNIHTRESMLKVQLLALVNEYKKTNNKYAVDEMAKEQSKTVLRLPPYHCELNPFEQVWVMVRNYVAARKSSDAKKPVRRGAVDGDAGKMEKLQKRRQLLGLIIRITIIEKGREKILNFARDSTRKWKRKKRSRHITKISKRGDQ</sequence>
<evidence type="ECO:0000313" key="13">
    <source>
        <dbReference type="Proteomes" id="UP001159042"/>
    </source>
</evidence>
<dbReference type="PANTHER" id="PTHR24394">
    <property type="entry name" value="ZINC FINGER PROTEIN"/>
    <property type="match status" value="1"/>
</dbReference>
<evidence type="ECO:0000313" key="12">
    <source>
        <dbReference type="EMBL" id="KAJ8916253.1"/>
    </source>
</evidence>
<feature type="compositionally biased region" description="Basic residues" evidence="9">
    <location>
        <begin position="449"/>
        <end position="458"/>
    </location>
</feature>
<keyword evidence="5 8" id="KW-0862">Zinc</keyword>
<dbReference type="InterPro" id="IPR012934">
    <property type="entry name" value="Znf_AD"/>
</dbReference>
<evidence type="ECO:0000256" key="3">
    <source>
        <dbReference type="ARBA" id="ARBA00022737"/>
    </source>
</evidence>
<comment type="subcellular location">
    <subcellularLocation>
        <location evidence="1">Nucleus</location>
    </subcellularLocation>
</comment>
<dbReference type="FunFam" id="3.30.160.60:FF:000303">
    <property type="entry name" value="Zinc finger protein 41"/>
    <property type="match status" value="1"/>
</dbReference>
<dbReference type="Gene3D" id="3.30.420.10">
    <property type="entry name" value="Ribonuclease H-like superfamily/Ribonuclease H"/>
    <property type="match status" value="1"/>
</dbReference>
<keyword evidence="13" id="KW-1185">Reference proteome</keyword>
<dbReference type="InterPro" id="IPR017956">
    <property type="entry name" value="AT_hook_DNA-bd_motif"/>
</dbReference>
<feature type="binding site" evidence="8">
    <location>
        <position position="1044"/>
    </location>
    <ligand>
        <name>Zn(2+)</name>
        <dbReference type="ChEBI" id="CHEBI:29105"/>
    </ligand>
</feature>
<evidence type="ECO:0000256" key="2">
    <source>
        <dbReference type="ARBA" id="ARBA00022723"/>
    </source>
</evidence>
<feature type="binding site" evidence="8">
    <location>
        <position position="889"/>
    </location>
    <ligand>
        <name>Zn(2+)</name>
        <dbReference type="ChEBI" id="CHEBI:29105"/>
    </ligand>
</feature>
<dbReference type="GO" id="GO:0000981">
    <property type="term" value="F:DNA-binding transcription factor activity, RNA polymerase II-specific"/>
    <property type="evidence" value="ECO:0007669"/>
    <property type="project" value="TreeGrafter"/>
</dbReference>
<evidence type="ECO:0000256" key="1">
    <source>
        <dbReference type="ARBA" id="ARBA00004123"/>
    </source>
</evidence>
<feature type="region of interest" description="Disordered" evidence="9">
    <location>
        <begin position="381"/>
        <end position="491"/>
    </location>
</feature>
<feature type="binding site" evidence="8">
    <location>
        <position position="15"/>
    </location>
    <ligand>
        <name>Zn(2+)</name>
        <dbReference type="ChEBI" id="CHEBI:29105"/>
    </ligand>
</feature>
<dbReference type="Pfam" id="PF07776">
    <property type="entry name" value="zf-AD"/>
    <property type="match status" value="3"/>
</dbReference>
<feature type="compositionally biased region" description="Acidic residues" evidence="9">
    <location>
        <begin position="387"/>
        <end position="399"/>
    </location>
</feature>
<dbReference type="SMART" id="SM00384">
    <property type="entry name" value="AT_hook"/>
    <property type="match status" value="2"/>
</dbReference>
<feature type="domain" description="C2H2-type" evidence="10">
    <location>
        <begin position="701"/>
        <end position="728"/>
    </location>
</feature>
<dbReference type="FunFam" id="3.30.160.60:FF:000038">
    <property type="entry name" value="Zinc finger protein 624"/>
    <property type="match status" value="1"/>
</dbReference>
<dbReference type="PANTHER" id="PTHR24394:SF29">
    <property type="entry name" value="MYONEURIN"/>
    <property type="match status" value="1"/>
</dbReference>
<feature type="domain" description="C2H2-type" evidence="10">
    <location>
        <begin position="553"/>
        <end position="580"/>
    </location>
</feature>
<dbReference type="EMBL" id="JANEYG010000044">
    <property type="protein sequence ID" value="KAJ8916253.1"/>
    <property type="molecule type" value="Genomic_DNA"/>
</dbReference>
<evidence type="ECO:0000256" key="6">
    <source>
        <dbReference type="ARBA" id="ARBA00023242"/>
    </source>
</evidence>
<feature type="binding site" evidence="8">
    <location>
        <position position="64"/>
    </location>
    <ligand>
        <name>Zn(2+)</name>
        <dbReference type="ChEBI" id="CHEBI:29105"/>
    </ligand>
</feature>
<evidence type="ECO:0000256" key="4">
    <source>
        <dbReference type="ARBA" id="ARBA00022771"/>
    </source>
</evidence>
<dbReference type="InterPro" id="IPR013087">
    <property type="entry name" value="Znf_C2H2_type"/>
</dbReference>
<dbReference type="FunFam" id="3.30.160.60:FF:001119">
    <property type="entry name" value="zinc finger protein 408"/>
    <property type="match status" value="1"/>
</dbReference>
<feature type="domain" description="C2H2-type" evidence="10">
    <location>
        <begin position="581"/>
        <end position="604"/>
    </location>
</feature>
<feature type="domain" description="C2H2-type" evidence="10">
    <location>
        <begin position="525"/>
        <end position="552"/>
    </location>
</feature>
<feature type="domain" description="C2H2-type" evidence="10">
    <location>
        <begin position="644"/>
        <end position="671"/>
    </location>
</feature>
<evidence type="ECO:0000256" key="9">
    <source>
        <dbReference type="SAM" id="MobiDB-lite"/>
    </source>
</evidence>
<evidence type="ECO:0000256" key="8">
    <source>
        <dbReference type="PROSITE-ProRule" id="PRU01263"/>
    </source>
</evidence>
<dbReference type="PROSITE" id="PS51915">
    <property type="entry name" value="ZAD"/>
    <property type="match status" value="3"/>
</dbReference>
<dbReference type="Gene3D" id="3.30.160.60">
    <property type="entry name" value="Classic Zinc Finger"/>
    <property type="match status" value="12"/>
</dbReference>
<dbReference type="PROSITE" id="PS50157">
    <property type="entry name" value="ZINC_FINGER_C2H2_2"/>
    <property type="match status" value="16"/>
</dbReference>
<gene>
    <name evidence="12" type="ORF">NQ315_016393</name>
</gene>
<feature type="domain" description="C2H2-type" evidence="10">
    <location>
        <begin position="496"/>
        <end position="524"/>
    </location>
</feature>
<keyword evidence="6" id="KW-0539">Nucleus</keyword>
<dbReference type="GO" id="GO:1990837">
    <property type="term" value="F:sequence-specific double-stranded DNA binding"/>
    <property type="evidence" value="ECO:0007669"/>
    <property type="project" value="UniProtKB-ARBA"/>
</dbReference>
<feature type="binding site" evidence="8">
    <location>
        <position position="1094"/>
    </location>
    <ligand>
        <name>Zn(2+)</name>
        <dbReference type="ChEBI" id="CHEBI:29105"/>
    </ligand>
</feature>
<evidence type="ECO:0000256" key="7">
    <source>
        <dbReference type="PROSITE-ProRule" id="PRU00042"/>
    </source>
</evidence>
<proteinExistence type="predicted"/>
<dbReference type="SMART" id="SM00868">
    <property type="entry name" value="zf-AD"/>
    <property type="match status" value="4"/>
</dbReference>
<feature type="binding site" evidence="8">
    <location>
        <position position="12"/>
    </location>
    <ligand>
        <name>Zn(2+)</name>
        <dbReference type="ChEBI" id="CHEBI:29105"/>
    </ligand>
</feature>
<feature type="domain" description="C2H2-type" evidence="10">
    <location>
        <begin position="757"/>
        <end position="784"/>
    </location>
</feature>
<dbReference type="PRINTS" id="PR00929">
    <property type="entry name" value="ATHOOK"/>
</dbReference>
<dbReference type="PROSITE" id="PS00028">
    <property type="entry name" value="ZINC_FINGER_C2H2_1"/>
    <property type="match status" value="15"/>
</dbReference>
<feature type="domain" description="C2H2-type" evidence="10">
    <location>
        <begin position="180"/>
        <end position="207"/>
    </location>
</feature>
<feature type="binding site" evidence="8">
    <location>
        <position position="940"/>
    </location>
    <ligand>
        <name>Zn(2+)</name>
        <dbReference type="ChEBI" id="CHEBI:29105"/>
    </ligand>
</feature>
<feature type="domain" description="C2H2-type" evidence="10">
    <location>
        <begin position="729"/>
        <end position="756"/>
    </location>
</feature>
<dbReference type="SUPFAM" id="SSF57667">
    <property type="entry name" value="beta-beta-alpha zinc fingers"/>
    <property type="match status" value="9"/>
</dbReference>
<dbReference type="Gene3D" id="3.40.1800.20">
    <property type="match status" value="2"/>
</dbReference>
<feature type="domain" description="C2H2-type" evidence="10">
    <location>
        <begin position="236"/>
        <end position="254"/>
    </location>
</feature>
<feature type="binding site" evidence="8">
    <location>
        <position position="61"/>
    </location>
    <ligand>
        <name>Zn(2+)</name>
        <dbReference type="ChEBI" id="CHEBI:29105"/>
    </ligand>
</feature>
<feature type="compositionally biased region" description="Basic residues" evidence="9">
    <location>
        <begin position="468"/>
        <end position="484"/>
    </location>
</feature>
<keyword evidence="4 7" id="KW-0863">Zinc-finger</keyword>
<feature type="domain" description="ZAD" evidence="11">
    <location>
        <begin position="10"/>
        <end position="88"/>
    </location>
</feature>
<dbReference type="Pfam" id="PF13912">
    <property type="entry name" value="zf-C2H2_6"/>
    <property type="match status" value="2"/>
</dbReference>
<dbReference type="Pfam" id="PF12874">
    <property type="entry name" value="zf-met"/>
    <property type="match status" value="1"/>
</dbReference>
<feature type="binding site" evidence="8">
    <location>
        <position position="886"/>
    </location>
    <ligand>
        <name>Zn(2+)</name>
        <dbReference type="ChEBI" id="CHEBI:29105"/>
    </ligand>
</feature>
<feature type="domain" description="C2H2-type" evidence="10">
    <location>
        <begin position="208"/>
        <end position="235"/>
    </location>
</feature>